<dbReference type="Proteomes" id="UP001177023">
    <property type="component" value="Unassembled WGS sequence"/>
</dbReference>
<protein>
    <submittedName>
        <fullName evidence="8">Uncharacterized protein</fullName>
    </submittedName>
</protein>
<dbReference type="FunFam" id="1.20.58.390:FF:000090">
    <property type="entry name" value="Ligand-Gated ion Channel"/>
    <property type="match status" value="1"/>
</dbReference>
<dbReference type="PRINTS" id="PR00252">
    <property type="entry name" value="NRIONCHANNEL"/>
</dbReference>
<name>A0AA36DCU1_9BILA</name>
<dbReference type="Gene3D" id="1.20.58.390">
    <property type="entry name" value="Neurotransmitter-gated ion-channel transmembrane domain"/>
    <property type="match status" value="1"/>
</dbReference>
<dbReference type="SUPFAM" id="SSF90112">
    <property type="entry name" value="Neurotransmitter-gated ion-channel transmembrane pore"/>
    <property type="match status" value="1"/>
</dbReference>
<sequence length="350" mass="40454">MSAEFVMTWQDQLLHWDVEDFNTTMISIRASQIWRPDIVVSSAICTTYTIDPEEQLITLFNDGTVRYSMYGQFVNICDMRVNRFPYDTQICQVNIGPWTYRREQVHIIALPVHSSNSGDYSGNSEWELTNTTVGVHNTEDTDINFVYEEAEFRVYLKRRPQFYVFVLLVPTLVITVVALFGLFVPTNTIGEREERVNLGVMTLLSHSVILQIVGDAMPKTTGLPVLGNFILAEIFVTAIGVLFSVIVLSLHYRALTRKWDVPRWAKWVLHFPKIKKIKRVRRRKSEGFGEDTSGFLADLSQLLCLSDVYMVDEEADRVREMRWTSFFDRVDMCLLVVFQITNIFVTAFIL</sequence>
<dbReference type="InterPro" id="IPR018000">
    <property type="entry name" value="Neurotransmitter_ion_chnl_CS"/>
</dbReference>
<dbReference type="Pfam" id="PF02932">
    <property type="entry name" value="Neur_chan_memb"/>
    <property type="match status" value="1"/>
</dbReference>
<evidence type="ECO:0000313" key="9">
    <source>
        <dbReference type="Proteomes" id="UP001177023"/>
    </source>
</evidence>
<proteinExistence type="inferred from homology"/>
<evidence type="ECO:0000259" key="7">
    <source>
        <dbReference type="Pfam" id="PF02932"/>
    </source>
</evidence>
<feature type="domain" description="Neurotransmitter-gated ion-channel ligand-binding" evidence="6">
    <location>
        <begin position="3"/>
        <end position="160"/>
    </location>
</feature>
<keyword evidence="5" id="KW-0407">Ion channel</keyword>
<dbReference type="GO" id="GO:0016020">
    <property type="term" value="C:membrane"/>
    <property type="evidence" value="ECO:0007669"/>
    <property type="project" value="UniProtKB-SubCell"/>
</dbReference>
<evidence type="ECO:0000313" key="8">
    <source>
        <dbReference type="EMBL" id="CAJ0583884.1"/>
    </source>
</evidence>
<accession>A0AA36DCU1</accession>
<dbReference type="PROSITE" id="PS00236">
    <property type="entry name" value="NEUROTR_ION_CHANNEL"/>
    <property type="match status" value="1"/>
</dbReference>
<keyword evidence="5" id="KW-0406">Ion transport</keyword>
<comment type="subcellular location">
    <subcellularLocation>
        <location evidence="1">Membrane</location>
        <topology evidence="1">Multi-pass membrane protein</topology>
    </subcellularLocation>
</comment>
<dbReference type="EMBL" id="CATQJA010002665">
    <property type="protein sequence ID" value="CAJ0583884.1"/>
    <property type="molecule type" value="Genomic_DNA"/>
</dbReference>
<feature type="non-terminal residue" evidence="8">
    <location>
        <position position="1"/>
    </location>
</feature>
<comment type="similarity">
    <text evidence="5">Belongs to the ligand-gated ion channel (TC 1.A.9) family.</text>
</comment>
<dbReference type="InterPro" id="IPR006029">
    <property type="entry name" value="Neurotrans-gated_channel_TM"/>
</dbReference>
<evidence type="ECO:0000256" key="4">
    <source>
        <dbReference type="ARBA" id="ARBA00023136"/>
    </source>
</evidence>
<comment type="caution">
    <text evidence="8">The sequence shown here is derived from an EMBL/GenBank/DDBJ whole genome shotgun (WGS) entry which is preliminary data.</text>
</comment>
<reference evidence="8" key="1">
    <citation type="submission" date="2023-06" db="EMBL/GenBank/DDBJ databases">
        <authorList>
            <person name="Delattre M."/>
        </authorList>
    </citation>
    <scope>NUCLEOTIDE SEQUENCE</scope>
    <source>
        <strain evidence="8">AF72</strain>
    </source>
</reference>
<dbReference type="AlphaFoldDB" id="A0AA36DCU1"/>
<dbReference type="InterPro" id="IPR006202">
    <property type="entry name" value="Neur_chan_lig-bd"/>
</dbReference>
<gene>
    <name evidence="8" type="ORF">MSPICULIGERA_LOCUS21952</name>
</gene>
<evidence type="ECO:0000256" key="1">
    <source>
        <dbReference type="ARBA" id="ARBA00004141"/>
    </source>
</evidence>
<feature type="transmembrane region" description="Helical" evidence="5">
    <location>
        <begin position="330"/>
        <end position="349"/>
    </location>
</feature>
<dbReference type="SUPFAM" id="SSF63712">
    <property type="entry name" value="Nicotinic receptor ligand binding domain-like"/>
    <property type="match status" value="1"/>
</dbReference>
<evidence type="ECO:0000259" key="6">
    <source>
        <dbReference type="Pfam" id="PF02931"/>
    </source>
</evidence>
<dbReference type="PANTHER" id="PTHR18945">
    <property type="entry name" value="NEUROTRANSMITTER GATED ION CHANNEL"/>
    <property type="match status" value="1"/>
</dbReference>
<keyword evidence="9" id="KW-1185">Reference proteome</keyword>
<dbReference type="InterPro" id="IPR036719">
    <property type="entry name" value="Neuro-gated_channel_TM_sf"/>
</dbReference>
<evidence type="ECO:0000256" key="5">
    <source>
        <dbReference type="RuleBase" id="RU000687"/>
    </source>
</evidence>
<evidence type="ECO:0000256" key="3">
    <source>
        <dbReference type="ARBA" id="ARBA00022989"/>
    </source>
</evidence>
<feature type="transmembrane region" description="Helical" evidence="5">
    <location>
        <begin position="162"/>
        <end position="184"/>
    </location>
</feature>
<keyword evidence="4 5" id="KW-0472">Membrane</keyword>
<feature type="domain" description="Neurotransmitter-gated ion-channel transmembrane" evidence="7">
    <location>
        <begin position="167"/>
        <end position="279"/>
    </location>
</feature>
<dbReference type="CDD" id="cd19051">
    <property type="entry name" value="LGIC_TM_cation"/>
    <property type="match status" value="1"/>
</dbReference>
<keyword evidence="2 5" id="KW-0812">Transmembrane</keyword>
<dbReference type="InterPro" id="IPR038050">
    <property type="entry name" value="Neuro_actylchol_rec"/>
</dbReference>
<evidence type="ECO:0000256" key="2">
    <source>
        <dbReference type="ARBA" id="ARBA00022692"/>
    </source>
</evidence>
<organism evidence="8 9">
    <name type="scientific">Mesorhabditis spiculigera</name>
    <dbReference type="NCBI Taxonomy" id="96644"/>
    <lineage>
        <taxon>Eukaryota</taxon>
        <taxon>Metazoa</taxon>
        <taxon>Ecdysozoa</taxon>
        <taxon>Nematoda</taxon>
        <taxon>Chromadorea</taxon>
        <taxon>Rhabditida</taxon>
        <taxon>Rhabditina</taxon>
        <taxon>Rhabditomorpha</taxon>
        <taxon>Rhabditoidea</taxon>
        <taxon>Rhabditidae</taxon>
        <taxon>Mesorhabditinae</taxon>
        <taxon>Mesorhabditis</taxon>
    </lineage>
</organism>
<keyword evidence="5" id="KW-0813">Transport</keyword>
<feature type="transmembrane region" description="Helical" evidence="5">
    <location>
        <begin position="196"/>
        <end position="214"/>
    </location>
</feature>
<dbReference type="GO" id="GO:0004888">
    <property type="term" value="F:transmembrane signaling receptor activity"/>
    <property type="evidence" value="ECO:0007669"/>
    <property type="project" value="InterPro"/>
</dbReference>
<keyword evidence="3 5" id="KW-1133">Transmembrane helix</keyword>
<dbReference type="InterPro" id="IPR036734">
    <property type="entry name" value="Neur_chan_lig-bd_sf"/>
</dbReference>
<dbReference type="InterPro" id="IPR006201">
    <property type="entry name" value="Neur_channel"/>
</dbReference>
<feature type="transmembrane region" description="Helical" evidence="5">
    <location>
        <begin position="226"/>
        <end position="250"/>
    </location>
</feature>
<dbReference type="GO" id="GO:0005230">
    <property type="term" value="F:extracellular ligand-gated monoatomic ion channel activity"/>
    <property type="evidence" value="ECO:0007669"/>
    <property type="project" value="InterPro"/>
</dbReference>
<dbReference type="Gene3D" id="2.70.170.10">
    <property type="entry name" value="Neurotransmitter-gated ion-channel ligand-binding domain"/>
    <property type="match status" value="1"/>
</dbReference>
<dbReference type="Pfam" id="PF02931">
    <property type="entry name" value="Neur_chan_LBD"/>
    <property type="match status" value="1"/>
</dbReference>
<dbReference type="CDD" id="cd18989">
    <property type="entry name" value="LGIC_ECD_cation"/>
    <property type="match status" value="1"/>
</dbReference>